<dbReference type="RefSeq" id="WP_006666427.1">
    <property type="nucleotide sequence ID" value="NZ_AOIP01000032.1"/>
</dbReference>
<organism evidence="3 4">
    <name type="scientific">Natrialba aegyptia DSM 13077</name>
    <dbReference type="NCBI Taxonomy" id="1227491"/>
    <lineage>
        <taxon>Archaea</taxon>
        <taxon>Methanobacteriati</taxon>
        <taxon>Methanobacteriota</taxon>
        <taxon>Stenosarchaea group</taxon>
        <taxon>Halobacteria</taxon>
        <taxon>Halobacteriales</taxon>
        <taxon>Natrialbaceae</taxon>
        <taxon>Natrialba</taxon>
    </lineage>
</organism>
<dbReference type="AlphaFoldDB" id="M0B0E2"/>
<accession>M0B0E2</accession>
<proteinExistence type="predicted"/>
<name>M0B0E2_9EURY</name>
<evidence type="ECO:0000256" key="2">
    <source>
        <dbReference type="SAM" id="Phobius"/>
    </source>
</evidence>
<dbReference type="Proteomes" id="UP000011591">
    <property type="component" value="Unassembled WGS sequence"/>
</dbReference>
<comment type="caution">
    <text evidence="3">The sequence shown here is derived from an EMBL/GenBank/DDBJ whole genome shotgun (WGS) entry which is preliminary data.</text>
</comment>
<feature type="compositionally biased region" description="Acidic residues" evidence="1">
    <location>
        <begin position="192"/>
        <end position="204"/>
    </location>
</feature>
<feature type="transmembrane region" description="Helical" evidence="2">
    <location>
        <begin position="20"/>
        <end position="38"/>
    </location>
</feature>
<evidence type="ECO:0000313" key="4">
    <source>
        <dbReference type="Proteomes" id="UP000011591"/>
    </source>
</evidence>
<keyword evidence="2" id="KW-0812">Transmembrane</keyword>
<reference evidence="3 4" key="1">
    <citation type="journal article" date="2014" name="PLoS Genet.">
        <title>Phylogenetically driven sequencing of extremely halophilic archaea reveals strategies for static and dynamic osmo-response.</title>
        <authorList>
            <person name="Becker E.A."/>
            <person name="Seitzer P.M."/>
            <person name="Tritt A."/>
            <person name="Larsen D."/>
            <person name="Krusor M."/>
            <person name="Yao A.I."/>
            <person name="Wu D."/>
            <person name="Madern D."/>
            <person name="Eisen J.A."/>
            <person name="Darling A.E."/>
            <person name="Facciotti M.T."/>
        </authorList>
    </citation>
    <scope>NUCLEOTIDE SEQUENCE [LARGE SCALE GENOMIC DNA]</scope>
    <source>
        <strain evidence="3 4">DSM 13077</strain>
    </source>
</reference>
<feature type="compositionally biased region" description="Low complexity" evidence="1">
    <location>
        <begin position="182"/>
        <end position="191"/>
    </location>
</feature>
<feature type="transmembrane region" description="Helical" evidence="2">
    <location>
        <begin position="50"/>
        <end position="75"/>
    </location>
</feature>
<protein>
    <submittedName>
        <fullName evidence="3">Uncharacterized protein</fullName>
    </submittedName>
</protein>
<dbReference type="OrthoDB" id="387441at2157"/>
<feature type="transmembrane region" description="Helical" evidence="2">
    <location>
        <begin position="122"/>
        <end position="146"/>
    </location>
</feature>
<evidence type="ECO:0000313" key="3">
    <source>
        <dbReference type="EMBL" id="ELZ03688.1"/>
    </source>
</evidence>
<gene>
    <name evidence="3" type="ORF">C480_15025</name>
</gene>
<sequence>MVTSRSWKRLKKYGIKEILLSKYLILPLVITIGSYFLISDLFSNPGMRNFVSSATGVSQSLIAVTLTGLAILVSFSDKKFLSFLRKNDTFEKLLAIFEYTVTLAIITSFYGVFLQSVSFEKWVFFIFFFLFIHLLASISALVSTILRFSETKAKYEGLKDFDEGNMSEEMKEDLDHIRDQISTENSSSSESVSDDEPELEKESL</sequence>
<keyword evidence="4" id="KW-1185">Reference proteome</keyword>
<keyword evidence="2" id="KW-0472">Membrane</keyword>
<feature type="transmembrane region" description="Helical" evidence="2">
    <location>
        <begin position="96"/>
        <end position="116"/>
    </location>
</feature>
<dbReference type="EMBL" id="AOIP01000032">
    <property type="protein sequence ID" value="ELZ03688.1"/>
    <property type="molecule type" value="Genomic_DNA"/>
</dbReference>
<evidence type="ECO:0000256" key="1">
    <source>
        <dbReference type="SAM" id="MobiDB-lite"/>
    </source>
</evidence>
<keyword evidence="2" id="KW-1133">Transmembrane helix</keyword>
<feature type="region of interest" description="Disordered" evidence="1">
    <location>
        <begin position="180"/>
        <end position="204"/>
    </location>
</feature>